<comment type="caution">
    <text evidence="1">The sequence shown here is derived from an EMBL/GenBank/DDBJ whole genome shotgun (WGS) entry which is preliminary data.</text>
</comment>
<evidence type="ECO:0000313" key="1">
    <source>
        <dbReference type="EMBL" id="GAH61068.1"/>
    </source>
</evidence>
<reference evidence="1" key="1">
    <citation type="journal article" date="2014" name="Front. Microbiol.">
        <title>High frequency of phylogenetically diverse reductive dehalogenase-homologous genes in deep subseafloor sedimentary metagenomes.</title>
        <authorList>
            <person name="Kawai M."/>
            <person name="Futagami T."/>
            <person name="Toyoda A."/>
            <person name="Takaki Y."/>
            <person name="Nishi S."/>
            <person name="Hori S."/>
            <person name="Arai W."/>
            <person name="Tsubouchi T."/>
            <person name="Morono Y."/>
            <person name="Uchiyama I."/>
            <person name="Ito T."/>
            <person name="Fujiyama A."/>
            <person name="Inagaki F."/>
            <person name="Takami H."/>
        </authorList>
    </citation>
    <scope>NUCLEOTIDE SEQUENCE</scope>
    <source>
        <strain evidence="1">Expedition CK06-06</strain>
    </source>
</reference>
<organism evidence="1">
    <name type="scientific">marine sediment metagenome</name>
    <dbReference type="NCBI Taxonomy" id="412755"/>
    <lineage>
        <taxon>unclassified sequences</taxon>
        <taxon>metagenomes</taxon>
        <taxon>ecological metagenomes</taxon>
    </lineage>
</organism>
<protein>
    <recommendedName>
        <fullName evidence="2">Zinc-ribbon domain-containing protein</fullName>
    </recommendedName>
</protein>
<evidence type="ECO:0008006" key="2">
    <source>
        <dbReference type="Google" id="ProtNLM"/>
    </source>
</evidence>
<dbReference type="EMBL" id="BARU01016475">
    <property type="protein sequence ID" value="GAH61068.1"/>
    <property type="molecule type" value="Genomic_DNA"/>
</dbReference>
<dbReference type="AlphaFoldDB" id="X1IU62"/>
<feature type="non-terminal residue" evidence="1">
    <location>
        <position position="1"/>
    </location>
</feature>
<gene>
    <name evidence="1" type="ORF">S03H2_27376</name>
</gene>
<accession>X1IU62</accession>
<proteinExistence type="predicted"/>
<name>X1IU62_9ZZZZ</name>
<sequence length="125" mass="14440">AKSNKLLCYRLVTLKSGIDSHGYKKTSIIFNHNCFYVIHIIHLHITIAIWKDARRIKIGYLMASADRDKNLEKEEKEEKKDQDLVITDKTIFVTQEKSEFCKNCGIRIDSKSVKCQKCGHSHTAD</sequence>